<evidence type="ECO:0000256" key="2">
    <source>
        <dbReference type="ARBA" id="ARBA00022723"/>
    </source>
</evidence>
<dbReference type="AlphaFoldDB" id="A0AAP0BSB3"/>
<dbReference type="InterPro" id="IPR044861">
    <property type="entry name" value="IPNS-like_FE2OG_OXY"/>
</dbReference>
<dbReference type="Pfam" id="PF14226">
    <property type="entry name" value="DIOX_N"/>
    <property type="match status" value="1"/>
</dbReference>
<evidence type="ECO:0000259" key="6">
    <source>
        <dbReference type="PROSITE" id="PS51471"/>
    </source>
</evidence>
<evidence type="ECO:0000313" key="7">
    <source>
        <dbReference type="EMBL" id="KAK8949109.1"/>
    </source>
</evidence>
<dbReference type="InterPro" id="IPR027443">
    <property type="entry name" value="IPNS-like_sf"/>
</dbReference>
<name>A0AAP0BSB3_9ASPA</name>
<dbReference type="InterPro" id="IPR050231">
    <property type="entry name" value="Iron_ascorbate_oxido_reductase"/>
</dbReference>
<dbReference type="InterPro" id="IPR005123">
    <property type="entry name" value="Oxoglu/Fe-dep_dioxygenase_dom"/>
</dbReference>
<evidence type="ECO:0000256" key="3">
    <source>
        <dbReference type="ARBA" id="ARBA00023002"/>
    </source>
</evidence>
<dbReference type="SUPFAM" id="SSF51197">
    <property type="entry name" value="Clavaminate synthase-like"/>
    <property type="match status" value="1"/>
</dbReference>
<keyword evidence="3 5" id="KW-0560">Oxidoreductase</keyword>
<reference evidence="7 8" key="1">
    <citation type="journal article" date="2022" name="Nat. Plants">
        <title>Genomes of leafy and leafless Platanthera orchids illuminate the evolution of mycoheterotrophy.</title>
        <authorList>
            <person name="Li M.H."/>
            <person name="Liu K.W."/>
            <person name="Li Z."/>
            <person name="Lu H.C."/>
            <person name="Ye Q.L."/>
            <person name="Zhang D."/>
            <person name="Wang J.Y."/>
            <person name="Li Y.F."/>
            <person name="Zhong Z.M."/>
            <person name="Liu X."/>
            <person name="Yu X."/>
            <person name="Liu D.K."/>
            <person name="Tu X.D."/>
            <person name="Liu B."/>
            <person name="Hao Y."/>
            <person name="Liao X.Y."/>
            <person name="Jiang Y.T."/>
            <person name="Sun W.H."/>
            <person name="Chen J."/>
            <person name="Chen Y.Q."/>
            <person name="Ai Y."/>
            <person name="Zhai J.W."/>
            <person name="Wu S.S."/>
            <person name="Zhou Z."/>
            <person name="Hsiao Y.Y."/>
            <person name="Wu W.L."/>
            <person name="Chen Y.Y."/>
            <person name="Lin Y.F."/>
            <person name="Hsu J.L."/>
            <person name="Li C.Y."/>
            <person name="Wang Z.W."/>
            <person name="Zhao X."/>
            <person name="Zhong W.Y."/>
            <person name="Ma X.K."/>
            <person name="Ma L."/>
            <person name="Huang J."/>
            <person name="Chen G.Z."/>
            <person name="Huang M.Z."/>
            <person name="Huang L."/>
            <person name="Peng D.H."/>
            <person name="Luo Y.B."/>
            <person name="Zou S.Q."/>
            <person name="Chen S.P."/>
            <person name="Lan S."/>
            <person name="Tsai W.C."/>
            <person name="Van de Peer Y."/>
            <person name="Liu Z.J."/>
        </authorList>
    </citation>
    <scope>NUCLEOTIDE SEQUENCE [LARGE SCALE GENOMIC DNA]</scope>
    <source>
        <strain evidence="7">Lor287</strain>
    </source>
</reference>
<dbReference type="Gene3D" id="2.60.120.330">
    <property type="entry name" value="B-lactam Antibiotic, Isopenicillin N Synthase, Chain"/>
    <property type="match status" value="1"/>
</dbReference>
<accession>A0AAP0BSB3</accession>
<dbReference type="InterPro" id="IPR026992">
    <property type="entry name" value="DIOX_N"/>
</dbReference>
<proteinExistence type="inferred from homology"/>
<dbReference type="EMBL" id="JBBWWQ010000004">
    <property type="protein sequence ID" value="KAK8949109.1"/>
    <property type="molecule type" value="Genomic_DNA"/>
</dbReference>
<keyword evidence="4 5" id="KW-0408">Iron</keyword>
<organism evidence="7 8">
    <name type="scientific">Platanthera zijinensis</name>
    <dbReference type="NCBI Taxonomy" id="2320716"/>
    <lineage>
        <taxon>Eukaryota</taxon>
        <taxon>Viridiplantae</taxon>
        <taxon>Streptophyta</taxon>
        <taxon>Embryophyta</taxon>
        <taxon>Tracheophyta</taxon>
        <taxon>Spermatophyta</taxon>
        <taxon>Magnoliopsida</taxon>
        <taxon>Liliopsida</taxon>
        <taxon>Asparagales</taxon>
        <taxon>Orchidaceae</taxon>
        <taxon>Orchidoideae</taxon>
        <taxon>Orchideae</taxon>
        <taxon>Orchidinae</taxon>
        <taxon>Platanthera</taxon>
    </lineage>
</organism>
<evidence type="ECO:0000313" key="8">
    <source>
        <dbReference type="Proteomes" id="UP001418222"/>
    </source>
</evidence>
<comment type="caution">
    <text evidence="7">The sequence shown here is derived from an EMBL/GenBank/DDBJ whole genome shotgun (WGS) entry which is preliminary data.</text>
</comment>
<dbReference type="Pfam" id="PF03171">
    <property type="entry name" value="2OG-FeII_Oxy"/>
    <property type="match status" value="1"/>
</dbReference>
<evidence type="ECO:0000256" key="1">
    <source>
        <dbReference type="ARBA" id="ARBA00001961"/>
    </source>
</evidence>
<sequence length="311" mass="34610">MSTDHKLVLPVIDLANFPKELEKLAAAATGLGCFRIVNHGMPPMLTEEMKVVTRSLFNLPAEARLRNVNDNIHSGGYISLSELRFLESFSIYDASSMTDIRSFCSLLDTTTQQRCDHGVYSEIISAYIEKLHDVVINIAGKVVESVGYNLGGFSFDEWPCLARLNFFDFKVEEDIGCIGIPTHTDSGFLSVLQEDVCVGGLEIMNSDGNFVSIDPVPGTLIVNIGDVGKVMVKVWSNGRLQNAKHRVICKDAKSRISINMFLLAAKDDRVEPEAIFVDSEHPRIYQTFILNEYRKLRDTSGFRAGEILPLL</sequence>
<keyword evidence="2 5" id="KW-0479">Metal-binding</keyword>
<protein>
    <submittedName>
        <fullName evidence="7">Gibberellin 3-beta-dioxygenase 4</fullName>
    </submittedName>
</protein>
<dbReference type="PANTHER" id="PTHR47990">
    <property type="entry name" value="2-OXOGLUTARATE (2OG) AND FE(II)-DEPENDENT OXYGENASE SUPERFAMILY PROTEIN-RELATED"/>
    <property type="match status" value="1"/>
</dbReference>
<evidence type="ECO:0000256" key="4">
    <source>
        <dbReference type="ARBA" id="ARBA00023004"/>
    </source>
</evidence>
<comment type="similarity">
    <text evidence="5">Belongs to the iron/ascorbate-dependent oxidoreductase family.</text>
</comment>
<dbReference type="GO" id="GO:0046872">
    <property type="term" value="F:metal ion binding"/>
    <property type="evidence" value="ECO:0007669"/>
    <property type="project" value="UniProtKB-KW"/>
</dbReference>
<comment type="cofactor">
    <cofactor evidence="1">
        <name>L-ascorbate</name>
        <dbReference type="ChEBI" id="CHEBI:38290"/>
    </cofactor>
</comment>
<keyword evidence="8" id="KW-1185">Reference proteome</keyword>
<dbReference type="PROSITE" id="PS51471">
    <property type="entry name" value="FE2OG_OXY"/>
    <property type="match status" value="1"/>
</dbReference>
<dbReference type="Proteomes" id="UP001418222">
    <property type="component" value="Unassembled WGS sequence"/>
</dbReference>
<gene>
    <name evidence="7" type="primary">GA3OX4</name>
    <name evidence="7" type="ORF">KSP39_PZI005256</name>
</gene>
<feature type="domain" description="Fe2OG dioxygenase" evidence="6">
    <location>
        <begin position="156"/>
        <end position="264"/>
    </location>
</feature>
<dbReference type="GO" id="GO:0016491">
    <property type="term" value="F:oxidoreductase activity"/>
    <property type="evidence" value="ECO:0007669"/>
    <property type="project" value="UniProtKB-KW"/>
</dbReference>
<evidence type="ECO:0000256" key="5">
    <source>
        <dbReference type="RuleBase" id="RU003682"/>
    </source>
</evidence>